<sequence length="114" mass="12780">MALKELEVRYAIKRAKDYKLTDGEGLYLLVHPNGSKLWRTKYRYGGKEKLLSFGGHPAVSLAEARLRRAKAKVVLGEGGDPGAGKKPRTQMTFEETARKWHGHRFDTLDPSPAT</sequence>
<feature type="domain" description="Integrase DNA-binding" evidence="3">
    <location>
        <begin position="8"/>
        <end position="86"/>
    </location>
</feature>
<keyword evidence="2" id="KW-0229">DNA integration</keyword>
<gene>
    <name evidence="4" type="ORF">SP5_122_00020</name>
</gene>
<dbReference type="InterPro" id="IPR050808">
    <property type="entry name" value="Phage_Integrase"/>
</dbReference>
<dbReference type="EMBL" id="BBPI01000122">
    <property type="protein sequence ID" value="GAM02997.1"/>
    <property type="molecule type" value="Genomic_DNA"/>
</dbReference>
<dbReference type="InterPro" id="IPR038488">
    <property type="entry name" value="Integrase_DNA-bd_sf"/>
</dbReference>
<evidence type="ECO:0000313" key="5">
    <source>
        <dbReference type="Proteomes" id="UP000032305"/>
    </source>
</evidence>
<dbReference type="AlphaFoldDB" id="A0A0A1WCR5"/>
<dbReference type="PANTHER" id="PTHR30629:SF2">
    <property type="entry name" value="PROPHAGE INTEGRASE INTS-RELATED"/>
    <property type="match status" value="1"/>
</dbReference>
<evidence type="ECO:0000256" key="2">
    <source>
        <dbReference type="ARBA" id="ARBA00022908"/>
    </source>
</evidence>
<name>A0A0A1WCR5_9SPHN</name>
<evidence type="ECO:0000259" key="3">
    <source>
        <dbReference type="Pfam" id="PF13356"/>
    </source>
</evidence>
<evidence type="ECO:0000313" key="4">
    <source>
        <dbReference type="EMBL" id="GAM02997.1"/>
    </source>
</evidence>
<comment type="similarity">
    <text evidence="1">Belongs to the 'phage' integrase family.</text>
</comment>
<dbReference type="InterPro" id="IPR025166">
    <property type="entry name" value="Integrase_DNA_bind_dom"/>
</dbReference>
<dbReference type="eggNOG" id="COG0582">
    <property type="taxonomic scope" value="Bacteria"/>
</dbReference>
<protein>
    <recommendedName>
        <fullName evidence="3">Integrase DNA-binding domain-containing protein</fullName>
    </recommendedName>
</protein>
<dbReference type="OrthoDB" id="7388552at2"/>
<reference evidence="4 5" key="1">
    <citation type="submission" date="2014-11" db="EMBL/GenBank/DDBJ databases">
        <title>Whole genome shotgun sequence of Sphingomonas parapaucimobilis NBRC 15100.</title>
        <authorList>
            <person name="Katano-Makiyama Y."/>
            <person name="Hosoyama A."/>
            <person name="Hashimoto M."/>
            <person name="Hosoyama Y."/>
            <person name="Noguchi M."/>
            <person name="Numata M."/>
            <person name="Tsuchikane K."/>
            <person name="Hirakata S."/>
            <person name="Uohara A."/>
            <person name="Shimodaira J."/>
            <person name="Ohji S."/>
            <person name="Ichikawa N."/>
            <person name="Kimura A."/>
            <person name="Yamazoe A."/>
            <person name="Fujita N."/>
        </authorList>
    </citation>
    <scope>NUCLEOTIDE SEQUENCE [LARGE SCALE GENOMIC DNA]</scope>
    <source>
        <strain evidence="4 5">NBRC 15100</strain>
    </source>
</reference>
<organism evidence="4 5">
    <name type="scientific">Sphingomonas parapaucimobilis NBRC 15100</name>
    <dbReference type="NCBI Taxonomy" id="1219049"/>
    <lineage>
        <taxon>Bacteria</taxon>
        <taxon>Pseudomonadati</taxon>
        <taxon>Pseudomonadota</taxon>
        <taxon>Alphaproteobacteria</taxon>
        <taxon>Sphingomonadales</taxon>
        <taxon>Sphingomonadaceae</taxon>
        <taxon>Sphingomonas</taxon>
    </lineage>
</organism>
<dbReference type="GO" id="GO:0015074">
    <property type="term" value="P:DNA integration"/>
    <property type="evidence" value="ECO:0007669"/>
    <property type="project" value="UniProtKB-KW"/>
</dbReference>
<dbReference type="Pfam" id="PF13356">
    <property type="entry name" value="Arm-DNA-bind_3"/>
    <property type="match status" value="1"/>
</dbReference>
<evidence type="ECO:0000256" key="1">
    <source>
        <dbReference type="ARBA" id="ARBA00008857"/>
    </source>
</evidence>
<dbReference type="Proteomes" id="UP000032305">
    <property type="component" value="Unassembled WGS sequence"/>
</dbReference>
<keyword evidence="5" id="KW-1185">Reference proteome</keyword>
<dbReference type="Gene3D" id="3.30.160.390">
    <property type="entry name" value="Integrase, DNA-binding domain"/>
    <property type="match status" value="1"/>
</dbReference>
<accession>A0A0A1WCR5</accession>
<proteinExistence type="inferred from homology"/>
<comment type="caution">
    <text evidence="4">The sequence shown here is derived from an EMBL/GenBank/DDBJ whole genome shotgun (WGS) entry which is preliminary data.</text>
</comment>
<dbReference type="PANTHER" id="PTHR30629">
    <property type="entry name" value="PROPHAGE INTEGRASE"/>
    <property type="match status" value="1"/>
</dbReference>